<proteinExistence type="predicted"/>
<evidence type="ECO:0000313" key="3">
    <source>
        <dbReference type="Proteomes" id="UP000024635"/>
    </source>
</evidence>
<evidence type="ECO:0000256" key="1">
    <source>
        <dbReference type="SAM" id="MobiDB-lite"/>
    </source>
</evidence>
<keyword evidence="3" id="KW-1185">Reference proteome</keyword>
<dbReference type="EMBL" id="JARK01001673">
    <property type="protein sequence ID" value="EYB83338.1"/>
    <property type="molecule type" value="Genomic_DNA"/>
</dbReference>
<feature type="region of interest" description="Disordered" evidence="1">
    <location>
        <begin position="65"/>
        <end position="97"/>
    </location>
</feature>
<sequence length="97" mass="10971">MSASGKTNGLSKKKLVSQPVRQVTRKARCNISCSENSSILRKRKTFPRTFTNKGTAELVQFRTMGRPYSPSQKDGRIARLLHRGETPTREAERACFK</sequence>
<evidence type="ECO:0000313" key="2">
    <source>
        <dbReference type="EMBL" id="EYB83338.1"/>
    </source>
</evidence>
<feature type="region of interest" description="Disordered" evidence="1">
    <location>
        <begin position="1"/>
        <end position="21"/>
    </location>
</feature>
<dbReference type="AlphaFoldDB" id="A0A016RY96"/>
<gene>
    <name evidence="2" type="primary">Acey_s0337.g2898</name>
    <name evidence="2" type="ORF">Y032_0337g2898</name>
</gene>
<dbReference type="Proteomes" id="UP000024635">
    <property type="component" value="Unassembled WGS sequence"/>
</dbReference>
<reference evidence="3" key="1">
    <citation type="journal article" date="2015" name="Nat. Genet.">
        <title>The genome and transcriptome of the zoonotic hookworm Ancylostoma ceylanicum identify infection-specific gene families.</title>
        <authorList>
            <person name="Schwarz E.M."/>
            <person name="Hu Y."/>
            <person name="Antoshechkin I."/>
            <person name="Miller M.M."/>
            <person name="Sternberg P.W."/>
            <person name="Aroian R.V."/>
        </authorList>
    </citation>
    <scope>NUCLEOTIDE SEQUENCE</scope>
    <source>
        <strain evidence="3">HY135</strain>
    </source>
</reference>
<accession>A0A016RY96</accession>
<organism evidence="2 3">
    <name type="scientific">Ancylostoma ceylanicum</name>
    <dbReference type="NCBI Taxonomy" id="53326"/>
    <lineage>
        <taxon>Eukaryota</taxon>
        <taxon>Metazoa</taxon>
        <taxon>Ecdysozoa</taxon>
        <taxon>Nematoda</taxon>
        <taxon>Chromadorea</taxon>
        <taxon>Rhabditida</taxon>
        <taxon>Rhabditina</taxon>
        <taxon>Rhabditomorpha</taxon>
        <taxon>Strongyloidea</taxon>
        <taxon>Ancylostomatidae</taxon>
        <taxon>Ancylostomatinae</taxon>
        <taxon>Ancylostoma</taxon>
    </lineage>
</organism>
<feature type="compositionally biased region" description="Basic and acidic residues" evidence="1">
    <location>
        <begin position="73"/>
        <end position="97"/>
    </location>
</feature>
<comment type="caution">
    <text evidence="2">The sequence shown here is derived from an EMBL/GenBank/DDBJ whole genome shotgun (WGS) entry which is preliminary data.</text>
</comment>
<dbReference type="OrthoDB" id="1431247at2759"/>
<feature type="compositionally biased region" description="Polar residues" evidence="1">
    <location>
        <begin position="1"/>
        <end position="10"/>
    </location>
</feature>
<name>A0A016RY96_9BILA</name>
<protein>
    <submittedName>
        <fullName evidence="2">Uncharacterized protein</fullName>
    </submittedName>
</protein>